<comment type="caution">
    <text evidence="1">The sequence shown here is derived from an EMBL/GenBank/DDBJ whole genome shotgun (WGS) entry which is preliminary data.</text>
</comment>
<sequence length="97" mass="11248">MTWTPKPLHSLQTAVAGKIKHYSRRIASLPYEIEHAGDIFIPSQLIPIFRLAGRKKPYVVHDMQPTDFLDFKQFSKYMCMHSVKSFRGNNSGRKLKN</sequence>
<protein>
    <submittedName>
        <fullName evidence="1">Uncharacterized protein</fullName>
    </submittedName>
</protein>
<gene>
    <name evidence="1" type="ORF">PR048_004241</name>
</gene>
<name>A0ABQ9I5E5_9NEOP</name>
<proteinExistence type="predicted"/>
<evidence type="ECO:0000313" key="2">
    <source>
        <dbReference type="Proteomes" id="UP001159363"/>
    </source>
</evidence>
<dbReference type="EMBL" id="JARBHB010000002">
    <property type="protein sequence ID" value="KAJ8891712.1"/>
    <property type="molecule type" value="Genomic_DNA"/>
</dbReference>
<evidence type="ECO:0000313" key="1">
    <source>
        <dbReference type="EMBL" id="KAJ8891712.1"/>
    </source>
</evidence>
<keyword evidence="2" id="KW-1185">Reference proteome</keyword>
<organism evidence="1 2">
    <name type="scientific">Dryococelus australis</name>
    <dbReference type="NCBI Taxonomy" id="614101"/>
    <lineage>
        <taxon>Eukaryota</taxon>
        <taxon>Metazoa</taxon>
        <taxon>Ecdysozoa</taxon>
        <taxon>Arthropoda</taxon>
        <taxon>Hexapoda</taxon>
        <taxon>Insecta</taxon>
        <taxon>Pterygota</taxon>
        <taxon>Neoptera</taxon>
        <taxon>Polyneoptera</taxon>
        <taxon>Phasmatodea</taxon>
        <taxon>Verophasmatodea</taxon>
        <taxon>Anareolatae</taxon>
        <taxon>Phasmatidae</taxon>
        <taxon>Eurycanthinae</taxon>
        <taxon>Dryococelus</taxon>
    </lineage>
</organism>
<accession>A0ABQ9I5E5</accession>
<reference evidence="1 2" key="1">
    <citation type="submission" date="2023-02" db="EMBL/GenBank/DDBJ databases">
        <title>LHISI_Scaffold_Assembly.</title>
        <authorList>
            <person name="Stuart O.P."/>
            <person name="Cleave R."/>
            <person name="Magrath M.J.L."/>
            <person name="Mikheyev A.S."/>
        </authorList>
    </citation>
    <scope>NUCLEOTIDE SEQUENCE [LARGE SCALE GENOMIC DNA]</scope>
    <source>
        <strain evidence="1">Daus_M_001</strain>
        <tissue evidence="1">Leg muscle</tissue>
    </source>
</reference>
<dbReference type="Proteomes" id="UP001159363">
    <property type="component" value="Chromosome 2"/>
</dbReference>